<evidence type="ECO:0000313" key="2">
    <source>
        <dbReference type="Proteomes" id="UP001056756"/>
    </source>
</evidence>
<dbReference type="PROSITE" id="PS51257">
    <property type="entry name" value="PROKAR_LIPOPROTEIN"/>
    <property type="match status" value="1"/>
</dbReference>
<dbReference type="KEGG" id="plig:NAG76_09950"/>
<reference evidence="1" key="1">
    <citation type="submission" date="2022-05" db="EMBL/GenBank/DDBJ databases">
        <title>Novel bacterial taxa in a minimal lignocellulolytic consortium and its capacity to transform plastics disclosed by genome-resolved metagenomics.</title>
        <authorList>
            <person name="Rodriguez C.A.D."/>
            <person name="Diaz-Garcia L."/>
            <person name="Herrera K."/>
            <person name="Tarazona N.A."/>
            <person name="Sproer C."/>
            <person name="Overmann J."/>
            <person name="Jimenez D.J."/>
        </authorList>
    </citation>
    <scope>NUCLEOTIDE SEQUENCE</scope>
    <source>
        <strain evidence="1">MAG5</strain>
    </source>
</reference>
<organism evidence="1 2">
    <name type="scientific">Candidatus Pristimantibacillus lignocellulolyticus</name>
    <dbReference type="NCBI Taxonomy" id="2994561"/>
    <lineage>
        <taxon>Bacteria</taxon>
        <taxon>Bacillati</taxon>
        <taxon>Bacillota</taxon>
        <taxon>Bacilli</taxon>
        <taxon>Bacillales</taxon>
        <taxon>Paenibacillaceae</taxon>
        <taxon>Candidatus Pristimantibacillus</taxon>
    </lineage>
</organism>
<dbReference type="EMBL" id="CP097899">
    <property type="protein sequence ID" value="URN96512.1"/>
    <property type="molecule type" value="Genomic_DNA"/>
</dbReference>
<evidence type="ECO:0008006" key="3">
    <source>
        <dbReference type="Google" id="ProtNLM"/>
    </source>
</evidence>
<proteinExistence type="predicted"/>
<sequence>MFIIKRYSFSITLCLLIAGCNVEVNEEITNQHPTQQIVEDTETPLVLEESVDQGSIVDPQVLYLDIPVTYTDYIIPIELPLIDIDEAMLTVSKQPIGDAVIVIYSMGEEDQQLYAYVEYNNKTYELGPIGYGTTNNVDYEYATVDALSQSWIKVSGALGANAPHIYYIDINKDTPTAIVISAHAREFDLDGDGIQEIVTSIGTIPYTTIYSIEDKQIVVKDLNKLMNALVVSYDDVENNFVVQFQIAESTSRWILEKDFLKQIED</sequence>
<gene>
    <name evidence="1" type="ORF">NAG76_09950</name>
</gene>
<accession>A0A9J6ZKZ0</accession>
<name>A0A9J6ZKZ0_9BACL</name>
<evidence type="ECO:0000313" key="1">
    <source>
        <dbReference type="EMBL" id="URN96512.1"/>
    </source>
</evidence>
<dbReference type="AlphaFoldDB" id="A0A9J6ZKZ0"/>
<dbReference type="Proteomes" id="UP001056756">
    <property type="component" value="Chromosome"/>
</dbReference>
<protein>
    <recommendedName>
        <fullName evidence="3">Lipoprotein</fullName>
    </recommendedName>
</protein>